<name>A0ABR0B0U2_9CRUS</name>
<dbReference type="EMBL" id="JAOYFB010000039">
    <property type="protein sequence ID" value="KAK4031003.1"/>
    <property type="molecule type" value="Genomic_DNA"/>
</dbReference>
<comment type="caution">
    <text evidence="1">The sequence shown here is derived from an EMBL/GenBank/DDBJ whole genome shotgun (WGS) entry which is preliminary data.</text>
</comment>
<reference evidence="1 2" key="1">
    <citation type="journal article" date="2023" name="Nucleic Acids Res.">
        <title>The hologenome of Daphnia magna reveals possible DNA methylation and microbiome-mediated evolution of the host genome.</title>
        <authorList>
            <person name="Chaturvedi A."/>
            <person name="Li X."/>
            <person name="Dhandapani V."/>
            <person name="Marshall H."/>
            <person name="Kissane S."/>
            <person name="Cuenca-Cambronero M."/>
            <person name="Asole G."/>
            <person name="Calvet F."/>
            <person name="Ruiz-Romero M."/>
            <person name="Marangio P."/>
            <person name="Guigo R."/>
            <person name="Rago D."/>
            <person name="Mirbahai L."/>
            <person name="Eastwood N."/>
            <person name="Colbourne J.K."/>
            <person name="Zhou J."/>
            <person name="Mallon E."/>
            <person name="Orsini L."/>
        </authorList>
    </citation>
    <scope>NUCLEOTIDE SEQUENCE [LARGE SCALE GENOMIC DNA]</scope>
    <source>
        <strain evidence="1">LRV0_1</strain>
    </source>
</reference>
<gene>
    <name evidence="1" type="ORF">OUZ56_024445</name>
</gene>
<evidence type="ECO:0000313" key="2">
    <source>
        <dbReference type="Proteomes" id="UP001234178"/>
    </source>
</evidence>
<dbReference type="Proteomes" id="UP001234178">
    <property type="component" value="Unassembled WGS sequence"/>
</dbReference>
<keyword evidence="2" id="KW-1185">Reference proteome</keyword>
<proteinExistence type="predicted"/>
<protein>
    <submittedName>
        <fullName evidence="1">Uncharacterized protein</fullName>
    </submittedName>
</protein>
<accession>A0ABR0B0U2</accession>
<organism evidence="1 2">
    <name type="scientific">Daphnia magna</name>
    <dbReference type="NCBI Taxonomy" id="35525"/>
    <lineage>
        <taxon>Eukaryota</taxon>
        <taxon>Metazoa</taxon>
        <taxon>Ecdysozoa</taxon>
        <taxon>Arthropoda</taxon>
        <taxon>Crustacea</taxon>
        <taxon>Branchiopoda</taxon>
        <taxon>Diplostraca</taxon>
        <taxon>Cladocera</taxon>
        <taxon>Anomopoda</taxon>
        <taxon>Daphniidae</taxon>
        <taxon>Daphnia</taxon>
    </lineage>
</organism>
<evidence type="ECO:0000313" key="1">
    <source>
        <dbReference type="EMBL" id="KAK4031003.1"/>
    </source>
</evidence>
<sequence length="68" mass="7480">MSGLAKSRILKDNFLAAFSDGSMFAFVAADHGFSPSEVLELELDFDLESEELLELLSDDIADVELKKV</sequence>